<name>A0A2I1BV29_ASPN1</name>
<reference evidence="2" key="1">
    <citation type="journal article" date="2018" name="Proc. Natl. Acad. Sci. U.S.A.">
        <title>Linking secondary metabolites to gene clusters through genome sequencing of six diverse Aspergillus species.</title>
        <authorList>
            <person name="Kaerboelling I."/>
            <person name="Vesth T.C."/>
            <person name="Frisvad J.C."/>
            <person name="Nybo J.L."/>
            <person name="Theobald S."/>
            <person name="Kuo A."/>
            <person name="Bowyer P."/>
            <person name="Matsuda Y."/>
            <person name="Mondo S."/>
            <person name="Lyhne E.K."/>
            <person name="Kogle M.E."/>
            <person name="Clum A."/>
            <person name="Lipzen A."/>
            <person name="Salamov A."/>
            <person name="Ngan C.Y."/>
            <person name="Daum C."/>
            <person name="Chiniquy J."/>
            <person name="Barry K."/>
            <person name="LaButti K."/>
            <person name="Haridas S."/>
            <person name="Simmons B.A."/>
            <person name="Magnuson J.K."/>
            <person name="Mortensen U.H."/>
            <person name="Larsen T.O."/>
            <person name="Grigoriev I.V."/>
            <person name="Baker S.E."/>
            <person name="Andersen M.R."/>
        </authorList>
    </citation>
    <scope>NUCLEOTIDE SEQUENCE [LARGE SCALE GENOMIC DNA]</scope>
    <source>
        <strain evidence="2">IBT 16806</strain>
    </source>
</reference>
<evidence type="ECO:0000313" key="2">
    <source>
        <dbReference type="Proteomes" id="UP000234474"/>
    </source>
</evidence>
<accession>A0A2I1BV29</accession>
<protein>
    <submittedName>
        <fullName evidence="1">Uncharacterized protein</fullName>
    </submittedName>
</protein>
<dbReference type="RefSeq" id="XP_024677809.1">
    <property type="nucleotide sequence ID" value="XM_024832247.1"/>
</dbReference>
<gene>
    <name evidence="1" type="ORF">P174DRAFT_515929</name>
</gene>
<dbReference type="GeneID" id="36539583"/>
<organism evidence="1 2">
    <name type="scientific">Aspergillus novofumigatus (strain IBT 16806)</name>
    <dbReference type="NCBI Taxonomy" id="1392255"/>
    <lineage>
        <taxon>Eukaryota</taxon>
        <taxon>Fungi</taxon>
        <taxon>Dikarya</taxon>
        <taxon>Ascomycota</taxon>
        <taxon>Pezizomycotina</taxon>
        <taxon>Eurotiomycetes</taxon>
        <taxon>Eurotiomycetidae</taxon>
        <taxon>Eurotiales</taxon>
        <taxon>Aspergillaceae</taxon>
        <taxon>Aspergillus</taxon>
        <taxon>Aspergillus subgen. Fumigati</taxon>
    </lineage>
</organism>
<evidence type="ECO:0000313" key="1">
    <source>
        <dbReference type="EMBL" id="PKX89214.1"/>
    </source>
</evidence>
<dbReference type="Proteomes" id="UP000234474">
    <property type="component" value="Unassembled WGS sequence"/>
</dbReference>
<dbReference type="OrthoDB" id="4493718at2759"/>
<sequence length="75" mass="8150">MHNICSSRPRQASLAKFSPLSIAQPGRYRTRVISVLPHAAKSPQRSMSTPGGIHVHAGAEAVQRPTPLRISKLQL</sequence>
<keyword evidence="2" id="KW-1185">Reference proteome</keyword>
<proteinExistence type="predicted"/>
<dbReference type="VEuPathDB" id="FungiDB:P174DRAFT_515929"/>
<comment type="caution">
    <text evidence="1">The sequence shown here is derived from an EMBL/GenBank/DDBJ whole genome shotgun (WGS) entry which is preliminary data.</text>
</comment>
<dbReference type="AlphaFoldDB" id="A0A2I1BV29"/>
<dbReference type="EMBL" id="MSZS01000010">
    <property type="protein sequence ID" value="PKX89214.1"/>
    <property type="molecule type" value="Genomic_DNA"/>
</dbReference>